<keyword evidence="5" id="KW-1185">Reference proteome</keyword>
<dbReference type="GO" id="GO:0003700">
    <property type="term" value="F:DNA-binding transcription factor activity"/>
    <property type="evidence" value="ECO:0007669"/>
    <property type="project" value="InterPro"/>
</dbReference>
<dbReference type="CDD" id="cd14688">
    <property type="entry name" value="bZIP_YAP"/>
    <property type="match status" value="1"/>
</dbReference>
<feature type="compositionally biased region" description="Polar residues" evidence="2">
    <location>
        <begin position="269"/>
        <end position="282"/>
    </location>
</feature>
<dbReference type="EnsemblFungi" id="MVLG_02437T0">
    <property type="protein sequence ID" value="MVLG_02437T0"/>
    <property type="gene ID" value="MVLG_02437"/>
</dbReference>
<feature type="coiled-coil region" evidence="1">
    <location>
        <begin position="64"/>
        <end position="91"/>
    </location>
</feature>
<feature type="compositionally biased region" description="Polar residues" evidence="2">
    <location>
        <begin position="231"/>
        <end position="240"/>
    </location>
</feature>
<reference evidence="4" key="4">
    <citation type="submission" date="2015-06" db="UniProtKB">
        <authorList>
            <consortium name="EnsemblFungi"/>
        </authorList>
    </citation>
    <scope>IDENTIFICATION</scope>
</reference>
<protein>
    <recommendedName>
        <fullName evidence="6">BZIP domain-containing protein</fullName>
    </recommendedName>
</protein>
<name>U5H559_USTV1</name>
<feature type="region of interest" description="Disordered" evidence="2">
    <location>
        <begin position="1"/>
        <end position="56"/>
    </location>
</feature>
<dbReference type="STRING" id="683840.U5H559"/>
<keyword evidence="1" id="KW-0175">Coiled coil</keyword>
<feature type="region of interest" description="Disordered" evidence="2">
    <location>
        <begin position="94"/>
        <end position="305"/>
    </location>
</feature>
<dbReference type="EMBL" id="GL541661">
    <property type="protein sequence ID" value="KDE07214.1"/>
    <property type="molecule type" value="Genomic_DNA"/>
</dbReference>
<dbReference type="SUPFAM" id="SSF57959">
    <property type="entry name" value="Leucine zipper domain"/>
    <property type="match status" value="1"/>
</dbReference>
<feature type="compositionally biased region" description="Low complexity" evidence="2">
    <location>
        <begin position="289"/>
        <end position="301"/>
    </location>
</feature>
<proteinExistence type="predicted"/>
<feature type="compositionally biased region" description="Basic and acidic residues" evidence="2">
    <location>
        <begin position="172"/>
        <end position="181"/>
    </location>
</feature>
<dbReference type="Proteomes" id="UP000017200">
    <property type="component" value="Unassembled WGS sequence"/>
</dbReference>
<accession>U5H559</accession>
<reference evidence="3 5" key="3">
    <citation type="journal article" date="2015" name="BMC Genomics">
        <title>Sex and parasites: genomic and transcriptomic analysis of Microbotryum lychnidis-dioicae, the biotrophic and plant-castrating anther smut fungus.</title>
        <authorList>
            <person name="Perlin M.H."/>
            <person name="Amselem J."/>
            <person name="Fontanillas E."/>
            <person name="Toh S.S."/>
            <person name="Chen Z."/>
            <person name="Goldberg J."/>
            <person name="Duplessis S."/>
            <person name="Henrissat B."/>
            <person name="Young S."/>
            <person name="Zeng Q."/>
            <person name="Aguileta G."/>
            <person name="Petit E."/>
            <person name="Badouin H."/>
            <person name="Andrews J."/>
            <person name="Razeeq D."/>
            <person name="Gabaldon T."/>
            <person name="Quesneville H."/>
            <person name="Giraud T."/>
            <person name="Hood M.E."/>
            <person name="Schultz D.J."/>
            <person name="Cuomo C.A."/>
        </authorList>
    </citation>
    <scope>NUCLEOTIDE SEQUENCE [LARGE SCALE GENOMIC DNA]</scope>
    <source>
        <strain evidence="5">p1A1 Lamole</strain>
        <strain evidence="3">P1A1 Lamole</strain>
    </source>
</reference>
<evidence type="ECO:0000256" key="1">
    <source>
        <dbReference type="SAM" id="Coils"/>
    </source>
</evidence>
<dbReference type="InterPro" id="IPR046347">
    <property type="entry name" value="bZIP_sf"/>
</dbReference>
<feature type="compositionally biased region" description="Low complexity" evidence="2">
    <location>
        <begin position="105"/>
        <end position="124"/>
    </location>
</feature>
<evidence type="ECO:0000313" key="4">
    <source>
        <dbReference type="EnsemblFungi" id="MVLG_02437T0"/>
    </source>
</evidence>
<feature type="compositionally biased region" description="Pro residues" evidence="2">
    <location>
        <begin position="212"/>
        <end position="228"/>
    </location>
</feature>
<dbReference type="OrthoDB" id="2537853at2759"/>
<organism evidence="3">
    <name type="scientific">Microbotryum lychnidis-dioicae (strain p1A1 Lamole / MvSl-1064)</name>
    <name type="common">Anther smut fungus</name>
    <dbReference type="NCBI Taxonomy" id="683840"/>
    <lineage>
        <taxon>Eukaryota</taxon>
        <taxon>Fungi</taxon>
        <taxon>Dikarya</taxon>
        <taxon>Basidiomycota</taxon>
        <taxon>Pucciniomycotina</taxon>
        <taxon>Microbotryomycetes</taxon>
        <taxon>Microbotryales</taxon>
        <taxon>Microbotryaceae</taxon>
        <taxon>Microbotryum</taxon>
    </lineage>
</organism>
<feature type="compositionally biased region" description="Basic and acidic residues" evidence="2">
    <location>
        <begin position="152"/>
        <end position="162"/>
    </location>
</feature>
<dbReference type="AlphaFoldDB" id="U5H559"/>
<evidence type="ECO:0000313" key="3">
    <source>
        <dbReference type="EMBL" id="KDE07214.1"/>
    </source>
</evidence>
<dbReference type="InParanoid" id="U5H559"/>
<dbReference type="EMBL" id="AEIJ01000238">
    <property type="status" value="NOT_ANNOTATED_CDS"/>
    <property type="molecule type" value="Genomic_DNA"/>
</dbReference>
<evidence type="ECO:0000313" key="5">
    <source>
        <dbReference type="Proteomes" id="UP000017200"/>
    </source>
</evidence>
<sequence length="462" mass="48130">MSPDGAVAGSDQSTSGRAVGPSAATTGGAKVMSSKRGRKQDDTLQPSRARDVQRAFRARRAEHLSALEDKVRTLQQENAELQRELAYYKGETNCSVPSTLTSQDATAAGASTSSRSATTESAGSLVSSGPGSRRGVKRTKSSSKGPSPASILHEDRYKEEPSRSSLAPGHLPLEDEQRRSMSQDQNQGPRDQPWGHATTTTYAWRPTQQIYTPPPPAAATPWAPPWSPPSYSTLPPQQDPSEAVGDSPQLPERPAMSPLPSKRRRPSSATTTMDSNTDSPMSPTCPIRGSAPSATTGAAPADPKTNSAASVLVEWSKQASARSYSTTSSSCCPPSVPAPSADLTARELCGASADADCCQPPPAGGSMIEVRTAGSLNEHEGENGSRHFLLSVFGGPEGNASTNANAKGFGTAKIKNIAYDPNLCCGGLIDCNGPLFQNSSLPAEQVLALAEASRAVESGAVA</sequence>
<dbReference type="HOGENOM" id="CLU_592115_0_0_1"/>
<evidence type="ECO:0008006" key="6">
    <source>
        <dbReference type="Google" id="ProtNLM"/>
    </source>
</evidence>
<dbReference type="Gene3D" id="1.20.5.170">
    <property type="match status" value="1"/>
</dbReference>
<feature type="compositionally biased region" description="Polar residues" evidence="2">
    <location>
        <begin position="94"/>
        <end position="104"/>
    </location>
</feature>
<reference evidence="5" key="1">
    <citation type="submission" date="2010-11" db="EMBL/GenBank/DDBJ databases">
        <title>The genome sequence of Microbotryum violaceum strain p1A1 Lamole.</title>
        <authorList>
            <person name="Cuomo C."/>
            <person name="Perlin M."/>
            <person name="Young S.K."/>
            <person name="Zeng Q."/>
            <person name="Gargeya S."/>
            <person name="Alvarado L."/>
            <person name="Berlin A."/>
            <person name="Chapman S.B."/>
            <person name="Chen Z."/>
            <person name="Freedman E."/>
            <person name="Gellesch M."/>
            <person name="Goldberg J."/>
            <person name="Griggs A."/>
            <person name="Gujja S."/>
            <person name="Heilman E."/>
            <person name="Heiman D."/>
            <person name="Howarth C."/>
            <person name="Mehta T."/>
            <person name="Neiman D."/>
            <person name="Pearson M."/>
            <person name="Roberts A."/>
            <person name="Saif S."/>
            <person name="Shea T."/>
            <person name="Shenoy N."/>
            <person name="Sisk P."/>
            <person name="Stolte C."/>
            <person name="Sykes S."/>
            <person name="White J."/>
            <person name="Yandava C."/>
            <person name="Haas B."/>
            <person name="Nusbaum C."/>
            <person name="Birren B."/>
        </authorList>
    </citation>
    <scope>NUCLEOTIDE SEQUENCE [LARGE SCALE GENOMIC DNA]</scope>
    <source>
        <strain evidence="5">p1A1 Lamole</strain>
    </source>
</reference>
<evidence type="ECO:0000256" key="2">
    <source>
        <dbReference type="SAM" id="MobiDB-lite"/>
    </source>
</evidence>
<reference evidence="3" key="2">
    <citation type="submission" date="2010-11" db="EMBL/GenBank/DDBJ databases">
        <authorList>
            <consortium name="The Broad Institute Genome Sequencing Platform"/>
            <person name="Earl A."/>
            <person name="Ward D."/>
            <person name="Feldgarden M."/>
            <person name="Gevers D."/>
            <person name="Butler R."/>
            <person name="Young S.K."/>
            <person name="Zeng Q."/>
            <person name="Gargeya S."/>
            <person name="Fitzgerald M."/>
            <person name="Haas B."/>
            <person name="Abouelleil A."/>
            <person name="Alvarado L."/>
            <person name="Arachchi H.M."/>
            <person name="Berlin A."/>
            <person name="Brown A."/>
            <person name="Chapman S.B."/>
            <person name="Chen Z."/>
            <person name="Dunbar C."/>
            <person name="Freedman E."/>
            <person name="Gearin G."/>
            <person name="Gellesch M."/>
            <person name="Goldberg J."/>
            <person name="Griggs A."/>
            <person name="Gujja S."/>
            <person name="Heilman E."/>
            <person name="Heiman D."/>
            <person name="Howarth C."/>
            <person name="Larson L."/>
            <person name="Lui A."/>
            <person name="MacDonald P.J.P."/>
            <person name="Mehta T."/>
            <person name="Montmayeur A."/>
            <person name="Murphy C."/>
            <person name="Neiman D."/>
            <person name="Pearson M."/>
            <person name="Priest M."/>
            <person name="Roberts A."/>
            <person name="Saif S."/>
            <person name="Shea T."/>
            <person name="Shenoy N."/>
            <person name="Sisk P."/>
            <person name="Stolte C."/>
            <person name="Sykes S."/>
            <person name="White J."/>
            <person name="Yandava C."/>
            <person name="Wortman J."/>
            <person name="Nusbaum C."/>
            <person name="Birren B."/>
        </authorList>
    </citation>
    <scope>NUCLEOTIDE SEQUENCE</scope>
    <source>
        <strain evidence="3">P1A1 Lamole</strain>
    </source>
</reference>
<gene>
    <name evidence="3" type="ORF">MVLG_02437</name>
</gene>
<feature type="compositionally biased region" description="Polar residues" evidence="2">
    <location>
        <begin position="197"/>
        <end position="211"/>
    </location>
</feature>